<evidence type="ECO:0000313" key="2">
    <source>
        <dbReference type="EMBL" id="MBM3227057.1"/>
    </source>
</evidence>
<keyword evidence="1" id="KW-0472">Membrane</keyword>
<protein>
    <submittedName>
        <fullName evidence="2">DoxX family membrane protein</fullName>
    </submittedName>
</protein>
<dbReference type="Proteomes" id="UP000712673">
    <property type="component" value="Unassembled WGS sequence"/>
</dbReference>
<organism evidence="2 3">
    <name type="scientific">Tectimicrobiota bacterium</name>
    <dbReference type="NCBI Taxonomy" id="2528274"/>
    <lineage>
        <taxon>Bacteria</taxon>
        <taxon>Pseudomonadati</taxon>
        <taxon>Nitrospinota/Tectimicrobiota group</taxon>
        <taxon>Candidatus Tectimicrobiota</taxon>
    </lineage>
</organism>
<keyword evidence="1" id="KW-1133">Transmembrane helix</keyword>
<feature type="transmembrane region" description="Helical" evidence="1">
    <location>
        <begin position="7"/>
        <end position="26"/>
    </location>
</feature>
<keyword evidence="1" id="KW-0812">Transmembrane</keyword>
<evidence type="ECO:0000256" key="1">
    <source>
        <dbReference type="SAM" id="Phobius"/>
    </source>
</evidence>
<evidence type="ECO:0000313" key="3">
    <source>
        <dbReference type="Proteomes" id="UP000712673"/>
    </source>
</evidence>
<dbReference type="AlphaFoldDB" id="A0A937W5M2"/>
<proteinExistence type="predicted"/>
<feature type="non-terminal residue" evidence="2">
    <location>
        <position position="80"/>
    </location>
</feature>
<feature type="transmembrane region" description="Helical" evidence="1">
    <location>
        <begin position="55"/>
        <end position="79"/>
    </location>
</feature>
<comment type="caution">
    <text evidence="2">The sequence shown here is derived from an EMBL/GenBank/DDBJ whole genome shotgun (WGS) entry which is preliminary data.</text>
</comment>
<accession>A0A937W5M2</accession>
<gene>
    <name evidence="2" type="ORF">FJZ47_25095</name>
</gene>
<reference evidence="2" key="1">
    <citation type="submission" date="2019-03" db="EMBL/GenBank/DDBJ databases">
        <title>Lake Tanganyika Metagenome-Assembled Genomes (MAGs).</title>
        <authorList>
            <person name="Tran P."/>
        </authorList>
    </citation>
    <scope>NUCLEOTIDE SEQUENCE</scope>
    <source>
        <strain evidence="2">K_DeepCast_65m_m2_066</strain>
    </source>
</reference>
<sequence length="80" mass="8701">METFPLWFGRLAVTAFFAIVFLQSGIDKVVDRKGNLEYLDGHFAASPLRSLVLPMFWAITVLEVVAGVLCGLGALALLFG</sequence>
<dbReference type="EMBL" id="VGLS01001170">
    <property type="protein sequence ID" value="MBM3227057.1"/>
    <property type="molecule type" value="Genomic_DNA"/>
</dbReference>
<name>A0A937W5M2_UNCTE</name>